<organism evidence="9 10">
    <name type="scientific">Clostridium fallax</name>
    <dbReference type="NCBI Taxonomy" id="1533"/>
    <lineage>
        <taxon>Bacteria</taxon>
        <taxon>Bacillati</taxon>
        <taxon>Bacillota</taxon>
        <taxon>Clostridia</taxon>
        <taxon>Eubacteriales</taxon>
        <taxon>Clostridiaceae</taxon>
        <taxon>Clostridium</taxon>
    </lineage>
</organism>
<evidence type="ECO:0000256" key="5">
    <source>
        <dbReference type="ARBA" id="ARBA00022989"/>
    </source>
</evidence>
<dbReference type="InterPro" id="IPR000620">
    <property type="entry name" value="EamA_dom"/>
</dbReference>
<dbReference type="AlphaFoldDB" id="A0A1M4WTA3"/>
<keyword evidence="4 7" id="KW-0812">Transmembrane</keyword>
<dbReference type="PANTHER" id="PTHR32322">
    <property type="entry name" value="INNER MEMBRANE TRANSPORTER"/>
    <property type="match status" value="1"/>
</dbReference>
<evidence type="ECO:0000256" key="4">
    <source>
        <dbReference type="ARBA" id="ARBA00022692"/>
    </source>
</evidence>
<dbReference type="STRING" id="1533.SAMN05443638_1145"/>
<feature type="transmembrane region" description="Helical" evidence="7">
    <location>
        <begin position="180"/>
        <end position="199"/>
    </location>
</feature>
<comment type="similarity">
    <text evidence="2">Belongs to the EamA transporter family.</text>
</comment>
<feature type="domain" description="EamA" evidence="8">
    <location>
        <begin position="5"/>
        <end position="139"/>
    </location>
</feature>
<feature type="transmembrane region" description="Helical" evidence="7">
    <location>
        <begin position="211"/>
        <end position="231"/>
    </location>
</feature>
<dbReference type="EMBL" id="FQVM01000014">
    <property type="protein sequence ID" value="SHE84466.1"/>
    <property type="molecule type" value="Genomic_DNA"/>
</dbReference>
<feature type="transmembrane region" description="Helical" evidence="7">
    <location>
        <begin position="36"/>
        <end position="55"/>
    </location>
</feature>
<evidence type="ECO:0000313" key="9">
    <source>
        <dbReference type="EMBL" id="SHE84466.1"/>
    </source>
</evidence>
<keyword evidence="10" id="KW-1185">Reference proteome</keyword>
<feature type="transmembrane region" description="Helical" evidence="7">
    <location>
        <begin position="125"/>
        <end position="144"/>
    </location>
</feature>
<name>A0A1M4WTA3_9CLOT</name>
<evidence type="ECO:0000256" key="1">
    <source>
        <dbReference type="ARBA" id="ARBA00004651"/>
    </source>
</evidence>
<feature type="transmembrane region" description="Helical" evidence="7">
    <location>
        <begin position="150"/>
        <end position="168"/>
    </location>
</feature>
<dbReference type="GO" id="GO:0005886">
    <property type="term" value="C:plasma membrane"/>
    <property type="evidence" value="ECO:0007669"/>
    <property type="project" value="UniProtKB-SubCell"/>
</dbReference>
<feature type="transmembrane region" description="Helical" evidence="7">
    <location>
        <begin position="7"/>
        <end position="24"/>
    </location>
</feature>
<protein>
    <submittedName>
        <fullName evidence="9">Permease of the drug/metabolite transporter (DMT) superfamily</fullName>
    </submittedName>
</protein>
<dbReference type="OrthoDB" id="9808556at2"/>
<sequence length="306" mass="33281">MNKYKGIIFAILSSVAFGLMPIFAKVAYNNGSNTSTVLSFRFLVAAIILFIFGIITKTSFKVSKKQLITLILIGSLGYTFTTETLFLSYRYMSVGLATTIHFIYPAFVCIFSFLVFKEKLSKNKVGALILSAVGVYLLVGVSNSGVNLKGVGLALVSGVSYSCCILSMNNKAIKTLDNKVMTFYFSLFAGSTITLLSYFNGGLTLHFNRELIFSYFGLSVVSTIIATILLIKAVKVIGATSASILGTFEPIVSLILGVALFNESITSIMIFGTILILFSVIIISMESKDKKENKGKVNLKEENAFL</sequence>
<evidence type="ECO:0000256" key="2">
    <source>
        <dbReference type="ARBA" id="ARBA00007362"/>
    </source>
</evidence>
<dbReference type="Proteomes" id="UP000184035">
    <property type="component" value="Unassembled WGS sequence"/>
</dbReference>
<dbReference type="InterPro" id="IPR050638">
    <property type="entry name" value="AA-Vitamin_Transporters"/>
</dbReference>
<keyword evidence="6 7" id="KW-0472">Membrane</keyword>
<dbReference type="SUPFAM" id="SSF103481">
    <property type="entry name" value="Multidrug resistance efflux transporter EmrE"/>
    <property type="match status" value="2"/>
</dbReference>
<evidence type="ECO:0000256" key="3">
    <source>
        <dbReference type="ARBA" id="ARBA00022475"/>
    </source>
</evidence>
<keyword evidence="5 7" id="KW-1133">Transmembrane helix</keyword>
<accession>A0A1M4WTA3</accession>
<feature type="domain" description="EamA" evidence="8">
    <location>
        <begin position="149"/>
        <end position="285"/>
    </location>
</feature>
<proteinExistence type="inferred from homology"/>
<dbReference type="PANTHER" id="PTHR32322:SF18">
    <property type="entry name" value="S-ADENOSYLMETHIONINE_S-ADENOSYLHOMOCYSTEINE TRANSPORTER"/>
    <property type="match status" value="1"/>
</dbReference>
<feature type="transmembrane region" description="Helical" evidence="7">
    <location>
        <begin position="95"/>
        <end position="116"/>
    </location>
</feature>
<evidence type="ECO:0000313" key="10">
    <source>
        <dbReference type="Proteomes" id="UP000184035"/>
    </source>
</evidence>
<feature type="transmembrane region" description="Helical" evidence="7">
    <location>
        <begin position="267"/>
        <end position="285"/>
    </location>
</feature>
<keyword evidence="3" id="KW-1003">Cell membrane</keyword>
<gene>
    <name evidence="9" type="ORF">SAMN05443638_1145</name>
</gene>
<dbReference type="RefSeq" id="WP_072896054.1">
    <property type="nucleotide sequence ID" value="NZ_FQVM01000014.1"/>
</dbReference>
<reference evidence="9 10" key="1">
    <citation type="submission" date="2016-11" db="EMBL/GenBank/DDBJ databases">
        <authorList>
            <person name="Jaros S."/>
            <person name="Januszkiewicz K."/>
            <person name="Wedrychowicz H."/>
        </authorList>
    </citation>
    <scope>NUCLEOTIDE SEQUENCE [LARGE SCALE GENOMIC DNA]</scope>
    <source>
        <strain evidence="9 10">DSM 2631</strain>
    </source>
</reference>
<evidence type="ECO:0000256" key="7">
    <source>
        <dbReference type="SAM" id="Phobius"/>
    </source>
</evidence>
<feature type="transmembrane region" description="Helical" evidence="7">
    <location>
        <begin position="67"/>
        <end position="89"/>
    </location>
</feature>
<dbReference type="InterPro" id="IPR037185">
    <property type="entry name" value="EmrE-like"/>
</dbReference>
<dbReference type="Pfam" id="PF00892">
    <property type="entry name" value="EamA"/>
    <property type="match status" value="2"/>
</dbReference>
<comment type="subcellular location">
    <subcellularLocation>
        <location evidence="1">Cell membrane</location>
        <topology evidence="1">Multi-pass membrane protein</topology>
    </subcellularLocation>
</comment>
<evidence type="ECO:0000256" key="6">
    <source>
        <dbReference type="ARBA" id="ARBA00023136"/>
    </source>
</evidence>
<feature type="transmembrane region" description="Helical" evidence="7">
    <location>
        <begin position="243"/>
        <end position="261"/>
    </location>
</feature>
<evidence type="ECO:0000259" key="8">
    <source>
        <dbReference type="Pfam" id="PF00892"/>
    </source>
</evidence>
<dbReference type="Gene3D" id="1.10.3730.20">
    <property type="match status" value="1"/>
</dbReference>